<reference evidence="2 3" key="1">
    <citation type="submission" date="2017-03" db="EMBL/GenBank/DDBJ databases">
        <authorList>
            <person name="Afonso C.L."/>
            <person name="Miller P.J."/>
            <person name="Scott M.A."/>
            <person name="Spackman E."/>
            <person name="Goraichik I."/>
            <person name="Dimitrov K.M."/>
            <person name="Suarez D.L."/>
            <person name="Swayne D.E."/>
        </authorList>
    </citation>
    <scope>NUCLEOTIDE SEQUENCE [LARGE SCALE GENOMIC DNA]</scope>
    <source>
        <strain evidence="2 3">CECT 7751</strain>
    </source>
</reference>
<evidence type="ECO:0000313" key="3">
    <source>
        <dbReference type="Proteomes" id="UP000193963"/>
    </source>
</evidence>
<dbReference type="OrthoDB" id="7870619at2"/>
<proteinExistence type="predicted"/>
<dbReference type="RefSeq" id="WP_085890081.1">
    <property type="nucleotide sequence ID" value="NZ_FWFN01000010.1"/>
</dbReference>
<sequence length="76" mass="8124">MLTPDESARLRSDWAARKAARGTPISPERLARLTPHHLAGAPAVSSQMAEVLDITERCRGTVRALIASRAHPEGAA</sequence>
<name>A0A1X7A9Z1_9RHOB</name>
<evidence type="ECO:0000313" key="2">
    <source>
        <dbReference type="EMBL" id="SLN73640.1"/>
    </source>
</evidence>
<protein>
    <submittedName>
        <fullName evidence="2">Uncharacterized protein</fullName>
    </submittedName>
</protein>
<evidence type="ECO:0000256" key="1">
    <source>
        <dbReference type="SAM" id="MobiDB-lite"/>
    </source>
</evidence>
<gene>
    <name evidence="2" type="ORF">PSM7751_04072</name>
</gene>
<feature type="compositionally biased region" description="Basic and acidic residues" evidence="1">
    <location>
        <begin position="1"/>
        <end position="16"/>
    </location>
</feature>
<accession>A0A1X7A9Z1</accession>
<feature type="region of interest" description="Disordered" evidence="1">
    <location>
        <begin position="1"/>
        <end position="31"/>
    </location>
</feature>
<dbReference type="AlphaFoldDB" id="A0A1X7A9Z1"/>
<dbReference type="EMBL" id="FWFN01000010">
    <property type="protein sequence ID" value="SLN73640.1"/>
    <property type="molecule type" value="Genomic_DNA"/>
</dbReference>
<dbReference type="Proteomes" id="UP000193963">
    <property type="component" value="Unassembled WGS sequence"/>
</dbReference>
<organism evidence="2 3">
    <name type="scientific">Pseudooceanicola marinus</name>
    <dbReference type="NCBI Taxonomy" id="396013"/>
    <lineage>
        <taxon>Bacteria</taxon>
        <taxon>Pseudomonadati</taxon>
        <taxon>Pseudomonadota</taxon>
        <taxon>Alphaproteobacteria</taxon>
        <taxon>Rhodobacterales</taxon>
        <taxon>Paracoccaceae</taxon>
        <taxon>Pseudooceanicola</taxon>
    </lineage>
</organism>
<keyword evidence="3" id="KW-1185">Reference proteome</keyword>